<dbReference type="EMBL" id="VCQU01000001">
    <property type="protein sequence ID" value="NMN94099.1"/>
    <property type="molecule type" value="Genomic_DNA"/>
</dbReference>
<evidence type="ECO:0000313" key="3">
    <source>
        <dbReference type="Proteomes" id="UP000535543"/>
    </source>
</evidence>
<comment type="caution">
    <text evidence="2">The sequence shown here is derived from an EMBL/GenBank/DDBJ whole genome shotgun (WGS) entry which is preliminary data.</text>
</comment>
<keyword evidence="3" id="KW-1185">Reference proteome</keyword>
<sequence length="225" mass="24200">MGVEVNVVRVFTDPTGEFGNILGIIDAAAVPEDQRLSVAKHLGYSETVFVELAALGSTVRAQIFTPATELAFAGHPTVGLGWWLSERGTPVESLEVPAGLVAVTRTNGLTKVRARAEWAAEATFLDLPTADDVVALDPDSFTDGHHYAWAWSDESAGAIRSRMFAPNLGIREDEATGADAVRITSRLQRDLVITQGRGSQIFTTYNGDGWVTIGGRTVPERTFTL</sequence>
<dbReference type="PIRSF" id="PIRSF016184">
    <property type="entry name" value="PhzC_PhzF"/>
    <property type="match status" value="1"/>
</dbReference>
<accession>A0A848K6T4</accession>
<dbReference type="Gene3D" id="3.10.310.10">
    <property type="entry name" value="Diaminopimelate Epimerase, Chain A, domain 1"/>
    <property type="match status" value="2"/>
</dbReference>
<dbReference type="Pfam" id="PF02567">
    <property type="entry name" value="PhzC-PhzF"/>
    <property type="match status" value="1"/>
</dbReference>
<feature type="active site" evidence="1">
    <location>
        <position position="46"/>
    </location>
</feature>
<reference evidence="2 3" key="1">
    <citation type="submission" date="2019-05" db="EMBL/GenBank/DDBJ databases">
        <authorList>
            <person name="Lee S.D."/>
        </authorList>
    </citation>
    <scope>NUCLEOTIDE SEQUENCE [LARGE SCALE GENOMIC DNA]</scope>
    <source>
        <strain evidence="2 3">YC2-7</strain>
    </source>
</reference>
<dbReference type="AlphaFoldDB" id="A0A848K6T4"/>
<gene>
    <name evidence="2" type="ORF">FGL95_03495</name>
</gene>
<proteinExistence type="predicted"/>
<protein>
    <submittedName>
        <fullName evidence="2">PhzF family phenazine biosynthesis protein</fullName>
    </submittedName>
</protein>
<evidence type="ECO:0000256" key="1">
    <source>
        <dbReference type="PIRSR" id="PIRSR016184-1"/>
    </source>
</evidence>
<dbReference type="PANTHER" id="PTHR13774:SF32">
    <property type="entry name" value="ANTISENSE-ENHANCING SEQUENCE 1"/>
    <property type="match status" value="1"/>
</dbReference>
<dbReference type="PANTHER" id="PTHR13774">
    <property type="entry name" value="PHENAZINE BIOSYNTHESIS PROTEIN"/>
    <property type="match status" value="1"/>
</dbReference>
<dbReference type="InterPro" id="IPR003719">
    <property type="entry name" value="Phenazine_PhzF-like"/>
</dbReference>
<name>A0A848K6T4_9NOCA</name>
<organism evidence="2 3">
    <name type="scientific">Antrihabitans stalactiti</name>
    <dbReference type="NCBI Taxonomy" id="2584121"/>
    <lineage>
        <taxon>Bacteria</taxon>
        <taxon>Bacillati</taxon>
        <taxon>Actinomycetota</taxon>
        <taxon>Actinomycetes</taxon>
        <taxon>Mycobacteriales</taxon>
        <taxon>Nocardiaceae</taxon>
        <taxon>Antrihabitans</taxon>
    </lineage>
</organism>
<evidence type="ECO:0000313" key="2">
    <source>
        <dbReference type="EMBL" id="NMN94099.1"/>
    </source>
</evidence>
<dbReference type="RefSeq" id="WP_169584792.1">
    <property type="nucleotide sequence ID" value="NZ_VCQU01000001.1"/>
</dbReference>
<dbReference type="GO" id="GO:0016853">
    <property type="term" value="F:isomerase activity"/>
    <property type="evidence" value="ECO:0007669"/>
    <property type="project" value="TreeGrafter"/>
</dbReference>
<dbReference type="GO" id="GO:0005737">
    <property type="term" value="C:cytoplasm"/>
    <property type="evidence" value="ECO:0007669"/>
    <property type="project" value="TreeGrafter"/>
</dbReference>
<dbReference type="SUPFAM" id="SSF54506">
    <property type="entry name" value="Diaminopimelate epimerase-like"/>
    <property type="match status" value="1"/>
</dbReference>
<reference evidence="2 3" key="2">
    <citation type="submission" date="2020-06" db="EMBL/GenBank/DDBJ databases">
        <title>Antribacter stalactiti gen. nov., sp. nov., a new member of the family Nacardiaceae isolated from a cave.</title>
        <authorList>
            <person name="Kim I.S."/>
        </authorList>
    </citation>
    <scope>NUCLEOTIDE SEQUENCE [LARGE SCALE GENOMIC DNA]</scope>
    <source>
        <strain evidence="2 3">YC2-7</strain>
    </source>
</reference>
<dbReference type="Proteomes" id="UP000535543">
    <property type="component" value="Unassembled WGS sequence"/>
</dbReference>